<accession>A0A2G5UTC3</accession>
<dbReference type="SMART" id="SM00025">
    <property type="entry name" value="Pumilio"/>
    <property type="match status" value="7"/>
</dbReference>
<feature type="region of interest" description="Disordered" evidence="5">
    <location>
        <begin position="1"/>
        <end position="20"/>
    </location>
</feature>
<keyword evidence="2" id="KW-0677">Repeat</keyword>
<evidence type="ECO:0000313" key="8">
    <source>
        <dbReference type="Proteomes" id="UP000230233"/>
    </source>
</evidence>
<reference evidence="8" key="1">
    <citation type="submission" date="2017-10" db="EMBL/GenBank/DDBJ databases">
        <title>Rapid genome shrinkage in a self-fertile nematode reveals novel sperm competition proteins.</title>
        <authorList>
            <person name="Yin D."/>
            <person name="Schwarz E.M."/>
            <person name="Thomas C.G."/>
            <person name="Felde R.L."/>
            <person name="Korf I.F."/>
            <person name="Cutter A.D."/>
            <person name="Schartner C.M."/>
            <person name="Ralston E.J."/>
            <person name="Meyer B.J."/>
            <person name="Haag E.S."/>
        </authorList>
    </citation>
    <scope>NUCLEOTIDE SEQUENCE [LARGE SCALE GENOMIC DNA]</scope>
    <source>
        <strain evidence="8">JU1422</strain>
    </source>
</reference>
<feature type="domain" description="PUM-HD" evidence="6">
    <location>
        <begin position="96"/>
        <end position="485"/>
    </location>
</feature>
<feature type="compositionally biased region" description="Low complexity" evidence="5">
    <location>
        <begin position="9"/>
        <end position="20"/>
    </location>
</feature>
<dbReference type="PANTHER" id="PTHR12537:SF26">
    <property type="entry name" value="PUMILIO DOMAIN-CONTAINING PROTEIN 5-RELATED"/>
    <property type="match status" value="1"/>
</dbReference>
<sequence length="521" mass="59330">MNDSWFRRSNGTSSGSSSIGTQGLFGNGSFDAMMPFNSDFSFFVNNKNNNKPPVKLLPLSNRRTSSLANHNLTPDSGSFFFNGTSSEDTFFPLDKSQNSFIPSSEFAEPTRPEITLQDVVVKEQLINFAMDRHGVKFLEIHYPTDAINDLHRAVFEKLTESMILFSGLCKNSNGNFIIQKLVEFATLDEQKVLLQRMVECGLEDMCKDKFACRVVQIAVQKFDRSVVTDLIKALHSSDLVDICTDQTSIRAMQRIVRHLPVDIWTFFVEFLYSGDNLMAVCRDKYGCRLVQQVIDRLSENSKAPCFNARLQLLHTLMSCVVRNCYRLSSNEFANYVVQYAIKSSGIMEMYRDMIIDKCLLRNLLSMSQDKYASHVIEGAFIFAPPSLLTEMMTEIFDGYVKDHGTNRDALDILLFHQYGNYVVQQMITICTSALMGKEERRLSPSDLGMYAAWYEKIRCRVERHSSRLERFSSGKKIIDSLQKLPSITSPKPLPPRDVSLLEMTAQLDVMFPSFLSNPLMF</sequence>
<dbReference type="GO" id="GO:0005634">
    <property type="term" value="C:nucleus"/>
    <property type="evidence" value="ECO:0007669"/>
    <property type="project" value="TreeGrafter"/>
</dbReference>
<dbReference type="AlphaFoldDB" id="A0A2G5UTC3"/>
<gene>
    <name evidence="7" type="primary">Cnig_chr_III.g9749</name>
    <name evidence="7" type="ORF">B9Z55_009749</name>
</gene>
<feature type="repeat" description="Pumilio" evidence="4">
    <location>
        <begin position="319"/>
        <end position="356"/>
    </location>
</feature>
<dbReference type="STRING" id="1611254.A0A2G5UTC3"/>
<keyword evidence="1" id="KW-0217">Developmental protein</keyword>
<evidence type="ECO:0000313" key="7">
    <source>
        <dbReference type="EMBL" id="PIC42787.1"/>
    </source>
</evidence>
<dbReference type="Pfam" id="PF00806">
    <property type="entry name" value="PUF"/>
    <property type="match status" value="7"/>
</dbReference>
<dbReference type="InterPro" id="IPR001313">
    <property type="entry name" value="Pumilio_RNA-bd_rpt"/>
</dbReference>
<evidence type="ECO:0000256" key="1">
    <source>
        <dbReference type="ARBA" id="ARBA00022473"/>
    </source>
</evidence>
<dbReference type="Gene3D" id="1.25.10.10">
    <property type="entry name" value="Leucine-rich Repeat Variant"/>
    <property type="match status" value="1"/>
</dbReference>
<evidence type="ECO:0000256" key="5">
    <source>
        <dbReference type="SAM" id="MobiDB-lite"/>
    </source>
</evidence>
<dbReference type="EMBL" id="PDUG01000003">
    <property type="protein sequence ID" value="PIC42787.1"/>
    <property type="molecule type" value="Genomic_DNA"/>
</dbReference>
<name>A0A2G5UTC3_9PELO</name>
<evidence type="ECO:0000256" key="2">
    <source>
        <dbReference type="ARBA" id="ARBA00022737"/>
    </source>
</evidence>
<feature type="repeat" description="Pumilio" evidence="4">
    <location>
        <begin position="157"/>
        <end position="195"/>
    </location>
</feature>
<dbReference type="PANTHER" id="PTHR12537">
    <property type="entry name" value="RNA BINDING PROTEIN PUMILIO-RELATED"/>
    <property type="match status" value="1"/>
</dbReference>
<dbReference type="GO" id="GO:0010608">
    <property type="term" value="P:post-transcriptional regulation of gene expression"/>
    <property type="evidence" value="ECO:0007669"/>
    <property type="project" value="TreeGrafter"/>
</dbReference>
<dbReference type="PROSITE" id="PS50303">
    <property type="entry name" value="PUM_HD"/>
    <property type="match status" value="1"/>
</dbReference>
<dbReference type="GO" id="GO:0005737">
    <property type="term" value="C:cytoplasm"/>
    <property type="evidence" value="ECO:0007669"/>
    <property type="project" value="TreeGrafter"/>
</dbReference>
<evidence type="ECO:0000256" key="3">
    <source>
        <dbReference type="ARBA" id="ARBA00022782"/>
    </source>
</evidence>
<dbReference type="GO" id="GO:0030154">
    <property type="term" value="P:cell differentiation"/>
    <property type="evidence" value="ECO:0007669"/>
    <property type="project" value="UniProtKB-KW"/>
</dbReference>
<evidence type="ECO:0000259" key="6">
    <source>
        <dbReference type="PROSITE" id="PS50303"/>
    </source>
</evidence>
<dbReference type="SUPFAM" id="SSF48371">
    <property type="entry name" value="ARM repeat"/>
    <property type="match status" value="1"/>
</dbReference>
<keyword evidence="3" id="KW-0221">Differentiation</keyword>
<dbReference type="OrthoDB" id="668540at2759"/>
<comment type="caution">
    <text evidence="7">The sequence shown here is derived from an EMBL/GenBank/DDBJ whole genome shotgun (WGS) entry which is preliminary data.</text>
</comment>
<dbReference type="InterPro" id="IPR033133">
    <property type="entry name" value="PUM-HD"/>
</dbReference>
<proteinExistence type="predicted"/>
<protein>
    <recommendedName>
        <fullName evidence="6">PUM-HD domain-containing protein</fullName>
    </recommendedName>
</protein>
<dbReference type="Proteomes" id="UP000230233">
    <property type="component" value="Chromosome III"/>
</dbReference>
<keyword evidence="8" id="KW-1185">Reference proteome</keyword>
<organism evidence="7 8">
    <name type="scientific">Caenorhabditis nigoni</name>
    <dbReference type="NCBI Taxonomy" id="1611254"/>
    <lineage>
        <taxon>Eukaryota</taxon>
        <taxon>Metazoa</taxon>
        <taxon>Ecdysozoa</taxon>
        <taxon>Nematoda</taxon>
        <taxon>Chromadorea</taxon>
        <taxon>Rhabditida</taxon>
        <taxon>Rhabditina</taxon>
        <taxon>Rhabditomorpha</taxon>
        <taxon>Rhabditoidea</taxon>
        <taxon>Rhabditidae</taxon>
        <taxon>Peloderinae</taxon>
        <taxon>Caenorhabditis</taxon>
    </lineage>
</organism>
<dbReference type="InterPro" id="IPR016024">
    <property type="entry name" value="ARM-type_fold"/>
</dbReference>
<dbReference type="InterPro" id="IPR011989">
    <property type="entry name" value="ARM-like"/>
</dbReference>
<dbReference type="GO" id="GO:0003730">
    <property type="term" value="F:mRNA 3'-UTR binding"/>
    <property type="evidence" value="ECO:0007669"/>
    <property type="project" value="TreeGrafter"/>
</dbReference>
<evidence type="ECO:0000256" key="4">
    <source>
        <dbReference type="PROSITE-ProRule" id="PRU00317"/>
    </source>
</evidence>
<feature type="repeat" description="Pumilio" evidence="4">
    <location>
        <begin position="269"/>
        <end position="307"/>
    </location>
</feature>
<dbReference type="PROSITE" id="PS50302">
    <property type="entry name" value="PUM"/>
    <property type="match status" value="3"/>
</dbReference>